<dbReference type="EMBL" id="CAJNNV010028776">
    <property type="protein sequence ID" value="CAE8625734.1"/>
    <property type="molecule type" value="Genomic_DNA"/>
</dbReference>
<feature type="compositionally biased region" description="Low complexity" evidence="1">
    <location>
        <begin position="42"/>
        <end position="52"/>
    </location>
</feature>
<evidence type="ECO:0000313" key="2">
    <source>
        <dbReference type="EMBL" id="CAE8625734.1"/>
    </source>
</evidence>
<sequence>MPMQGMMPMQQGGMPIQMAFMPGGPAGGQCFAPTAFMMAPQDQMPLNQQQQQYSEDVPPQF</sequence>
<organism evidence="2 3">
    <name type="scientific">Polarella glacialis</name>
    <name type="common">Dinoflagellate</name>
    <dbReference type="NCBI Taxonomy" id="89957"/>
    <lineage>
        <taxon>Eukaryota</taxon>
        <taxon>Sar</taxon>
        <taxon>Alveolata</taxon>
        <taxon>Dinophyceae</taxon>
        <taxon>Suessiales</taxon>
        <taxon>Suessiaceae</taxon>
        <taxon>Polarella</taxon>
    </lineage>
</organism>
<reference evidence="2" key="1">
    <citation type="submission" date="2021-02" db="EMBL/GenBank/DDBJ databases">
        <authorList>
            <person name="Dougan E. K."/>
            <person name="Rhodes N."/>
            <person name="Thang M."/>
            <person name="Chan C."/>
        </authorList>
    </citation>
    <scope>NUCLEOTIDE SEQUENCE</scope>
</reference>
<proteinExistence type="predicted"/>
<accession>A0A813GFQ0</accession>
<evidence type="ECO:0000313" key="3">
    <source>
        <dbReference type="Proteomes" id="UP000654075"/>
    </source>
</evidence>
<protein>
    <submittedName>
        <fullName evidence="2">Uncharacterized protein</fullName>
    </submittedName>
</protein>
<dbReference type="AlphaFoldDB" id="A0A813GFQ0"/>
<comment type="caution">
    <text evidence="2">The sequence shown here is derived from an EMBL/GenBank/DDBJ whole genome shotgun (WGS) entry which is preliminary data.</text>
</comment>
<name>A0A813GFQ0_POLGL</name>
<gene>
    <name evidence="2" type="ORF">PGLA1383_LOCUS42715</name>
</gene>
<dbReference type="Proteomes" id="UP000654075">
    <property type="component" value="Unassembled WGS sequence"/>
</dbReference>
<feature type="region of interest" description="Disordered" evidence="1">
    <location>
        <begin position="42"/>
        <end position="61"/>
    </location>
</feature>
<evidence type="ECO:0000256" key="1">
    <source>
        <dbReference type="SAM" id="MobiDB-lite"/>
    </source>
</evidence>
<keyword evidence="3" id="KW-1185">Reference proteome</keyword>